<dbReference type="Pfam" id="PF09768">
    <property type="entry name" value="Peptidase_M76"/>
    <property type="match status" value="1"/>
</dbReference>
<dbReference type="GO" id="GO:0034982">
    <property type="term" value="P:mitochondrial protein processing"/>
    <property type="evidence" value="ECO:0007669"/>
    <property type="project" value="TreeGrafter"/>
</dbReference>
<dbReference type="GO" id="GO:0033615">
    <property type="term" value="P:mitochondrial proton-transporting ATP synthase complex assembly"/>
    <property type="evidence" value="ECO:0007669"/>
    <property type="project" value="TreeGrafter"/>
</dbReference>
<dbReference type="GeneID" id="8246900"/>
<proteinExistence type="inferred from homology"/>
<accession>C1FHU2</accession>
<dbReference type="EC" id="3.4.24.-" evidence="6"/>
<reference evidence="7 8" key="1">
    <citation type="journal article" date="2009" name="Science">
        <title>Green evolution and dynamic adaptations revealed by genomes of the marine picoeukaryotes Micromonas.</title>
        <authorList>
            <person name="Worden A.Z."/>
            <person name="Lee J.H."/>
            <person name="Mock T."/>
            <person name="Rouze P."/>
            <person name="Simmons M.P."/>
            <person name="Aerts A.L."/>
            <person name="Allen A.E."/>
            <person name="Cuvelier M.L."/>
            <person name="Derelle E."/>
            <person name="Everett M.V."/>
            <person name="Foulon E."/>
            <person name="Grimwood J."/>
            <person name="Gundlach H."/>
            <person name="Henrissat B."/>
            <person name="Napoli C."/>
            <person name="McDonald S.M."/>
            <person name="Parker M.S."/>
            <person name="Rombauts S."/>
            <person name="Salamov A."/>
            <person name="Von Dassow P."/>
            <person name="Badger J.H."/>
            <person name="Coutinho P.M."/>
            <person name="Demir E."/>
            <person name="Dubchak I."/>
            <person name="Gentemann C."/>
            <person name="Eikrem W."/>
            <person name="Gready J.E."/>
            <person name="John U."/>
            <person name="Lanier W."/>
            <person name="Lindquist E.A."/>
            <person name="Lucas S."/>
            <person name="Mayer K.F."/>
            <person name="Moreau H."/>
            <person name="Not F."/>
            <person name="Otillar R."/>
            <person name="Panaud O."/>
            <person name="Pangilinan J."/>
            <person name="Paulsen I."/>
            <person name="Piegu B."/>
            <person name="Poliakov A."/>
            <person name="Robbens S."/>
            <person name="Schmutz J."/>
            <person name="Toulza E."/>
            <person name="Wyss T."/>
            <person name="Zelensky A."/>
            <person name="Zhou K."/>
            <person name="Armbrust E.V."/>
            <person name="Bhattacharya D."/>
            <person name="Goodenough U.W."/>
            <person name="Van de Peer Y."/>
            <person name="Grigoriev I.V."/>
        </authorList>
    </citation>
    <scope>NUCLEOTIDE SEQUENCE [LARGE SCALE GENOMIC DNA]</scope>
    <source>
        <strain evidence="8">RCC299 / NOUM17</strain>
    </source>
</reference>
<keyword evidence="3 6" id="KW-0479">Metal-binding</keyword>
<evidence type="ECO:0000313" key="8">
    <source>
        <dbReference type="Proteomes" id="UP000002009"/>
    </source>
</evidence>
<keyword evidence="8" id="KW-1185">Reference proteome</keyword>
<keyword evidence="4 6" id="KW-0378">Hydrolase</keyword>
<comment type="similarity">
    <text evidence="1 6">Belongs to the peptidase M76 family.</text>
</comment>
<dbReference type="eggNOG" id="KOG3314">
    <property type="taxonomic scope" value="Eukaryota"/>
</dbReference>
<keyword evidence="5 6" id="KW-0482">Metalloprotease</keyword>
<dbReference type="GO" id="GO:0004222">
    <property type="term" value="F:metalloendopeptidase activity"/>
    <property type="evidence" value="ECO:0007669"/>
    <property type="project" value="InterPro"/>
</dbReference>
<evidence type="ECO:0000256" key="4">
    <source>
        <dbReference type="ARBA" id="ARBA00022801"/>
    </source>
</evidence>
<organism evidence="7 8">
    <name type="scientific">Micromonas commoda (strain RCC299 / NOUM17 / CCMP2709)</name>
    <name type="common">Picoplanktonic green alga</name>
    <dbReference type="NCBI Taxonomy" id="296587"/>
    <lineage>
        <taxon>Eukaryota</taxon>
        <taxon>Viridiplantae</taxon>
        <taxon>Chlorophyta</taxon>
        <taxon>Mamiellophyceae</taxon>
        <taxon>Mamiellales</taxon>
        <taxon>Mamiellaceae</taxon>
        <taxon>Micromonas</taxon>
    </lineage>
</organism>
<evidence type="ECO:0000256" key="5">
    <source>
        <dbReference type="ARBA" id="ARBA00023049"/>
    </source>
</evidence>
<dbReference type="AlphaFoldDB" id="C1FHU2"/>
<protein>
    <recommendedName>
        <fullName evidence="6">Mitochondrial inner membrane protease ATP23</fullName>
        <ecNumber evidence="6">3.4.24.-</ecNumber>
    </recommendedName>
</protein>
<dbReference type="STRING" id="296587.C1FHU2"/>
<gene>
    <name evidence="7" type="ORF">MICPUN_102877</name>
</gene>
<evidence type="ECO:0000256" key="3">
    <source>
        <dbReference type="ARBA" id="ARBA00022723"/>
    </source>
</evidence>
<dbReference type="GO" id="GO:0005739">
    <property type="term" value="C:mitochondrion"/>
    <property type="evidence" value="ECO:0007669"/>
    <property type="project" value="GOC"/>
</dbReference>
<evidence type="ECO:0000256" key="6">
    <source>
        <dbReference type="RuleBase" id="RU364057"/>
    </source>
</evidence>
<dbReference type="OrthoDB" id="285308at2759"/>
<dbReference type="KEGG" id="mis:MICPUN_102877"/>
<evidence type="ECO:0000256" key="1">
    <source>
        <dbReference type="ARBA" id="ARBA00009915"/>
    </source>
</evidence>
<dbReference type="EMBL" id="CP001576">
    <property type="protein sequence ID" value="ACO70160.1"/>
    <property type="molecule type" value="Genomic_DNA"/>
</dbReference>
<sequence>MTPEKCESELDDISRKAPMVRFLLEALEKAGCPVNRSFFEVQRCNKAVLGGFRPDEGVVLCHNNLTNRTDMENMLTHELIHAYDHCRNKNMDWLDLKQHACSEVRASNLSGDCHWVNEMFRGYFGVENGHQKCVRRRAELSTAMNPRCRDRDEAKRVVNEVFEQCFKDTRPFDDIP</sequence>
<evidence type="ECO:0000313" key="7">
    <source>
        <dbReference type="EMBL" id="ACO70160.1"/>
    </source>
</evidence>
<dbReference type="InterPro" id="IPR019165">
    <property type="entry name" value="Peptidase_M76_ATP23"/>
</dbReference>
<dbReference type="OMA" id="EAHQNCV"/>
<keyword evidence="2 6" id="KW-0645">Protease</keyword>
<dbReference type="Proteomes" id="UP000002009">
    <property type="component" value="Chromosome 10"/>
</dbReference>
<dbReference type="PANTHER" id="PTHR21711">
    <property type="entry name" value="MITOCHONDRIAL INNER MEMBRANE PROTEASE"/>
    <property type="match status" value="1"/>
</dbReference>
<dbReference type="PANTHER" id="PTHR21711:SF0">
    <property type="entry name" value="MITOCHONDRIAL INNER MEMBRANE PROTEASE ATP23 HOMOLOG"/>
    <property type="match status" value="1"/>
</dbReference>
<dbReference type="RefSeq" id="XP_002508902.1">
    <property type="nucleotide sequence ID" value="XM_002508856.1"/>
</dbReference>
<dbReference type="GO" id="GO:0046872">
    <property type="term" value="F:metal ion binding"/>
    <property type="evidence" value="ECO:0007669"/>
    <property type="project" value="UniProtKB-KW"/>
</dbReference>
<name>C1FHU2_MICCC</name>
<dbReference type="InParanoid" id="C1FHU2"/>
<evidence type="ECO:0000256" key="2">
    <source>
        <dbReference type="ARBA" id="ARBA00022670"/>
    </source>
</evidence>
<dbReference type="FunCoup" id="C1FHU2">
    <property type="interactions" value="1854"/>
</dbReference>